<evidence type="ECO:0000256" key="8">
    <source>
        <dbReference type="ARBA" id="ARBA00022833"/>
    </source>
</evidence>
<evidence type="ECO:0000256" key="7">
    <source>
        <dbReference type="ARBA" id="ARBA00022801"/>
    </source>
</evidence>
<evidence type="ECO:0000256" key="5">
    <source>
        <dbReference type="ARBA" id="ARBA00022692"/>
    </source>
</evidence>
<evidence type="ECO:0000256" key="12">
    <source>
        <dbReference type="SAM" id="Phobius"/>
    </source>
</evidence>
<comment type="similarity">
    <text evidence="3">Belongs to the peptidase M50B family.</text>
</comment>
<keyword evidence="5 12" id="KW-0812">Transmembrane</keyword>
<keyword evidence="11 12" id="KW-0472">Membrane</keyword>
<dbReference type="AlphaFoldDB" id="A0A0N8GHB1"/>
<keyword evidence="10" id="KW-0482">Metalloprotease</keyword>
<dbReference type="PANTHER" id="PTHR39188">
    <property type="entry name" value="MEMBRANE-ASSOCIATED ZINC METALLOPROTEASE M50B"/>
    <property type="match status" value="1"/>
</dbReference>
<evidence type="ECO:0000256" key="9">
    <source>
        <dbReference type="ARBA" id="ARBA00022989"/>
    </source>
</evidence>
<evidence type="ECO:0000256" key="11">
    <source>
        <dbReference type="ARBA" id="ARBA00023136"/>
    </source>
</evidence>
<evidence type="ECO:0000256" key="4">
    <source>
        <dbReference type="ARBA" id="ARBA00022670"/>
    </source>
</evidence>
<evidence type="ECO:0000256" key="2">
    <source>
        <dbReference type="ARBA" id="ARBA00004141"/>
    </source>
</evidence>
<dbReference type="eggNOG" id="COG1994">
    <property type="taxonomic scope" value="Bacteria"/>
</dbReference>
<evidence type="ECO:0000256" key="3">
    <source>
        <dbReference type="ARBA" id="ARBA00007931"/>
    </source>
</evidence>
<dbReference type="InterPro" id="IPR008915">
    <property type="entry name" value="Peptidase_M50"/>
</dbReference>
<evidence type="ECO:0000259" key="13">
    <source>
        <dbReference type="Pfam" id="PF02163"/>
    </source>
</evidence>
<dbReference type="CDD" id="cd06161">
    <property type="entry name" value="S2P-M50_SpoIVFB"/>
    <property type="match status" value="1"/>
</dbReference>
<feature type="domain" description="Peptidase M50" evidence="13">
    <location>
        <begin position="112"/>
        <end position="169"/>
    </location>
</feature>
<keyword evidence="9 12" id="KW-1133">Transmembrane helix</keyword>
<accession>A0A0N8GHB1</accession>
<dbReference type="Proteomes" id="UP000050398">
    <property type="component" value="Unassembled WGS sequence"/>
</dbReference>
<evidence type="ECO:0000313" key="14">
    <source>
        <dbReference type="EMBL" id="KPL60802.1"/>
    </source>
</evidence>
<sequence length="288" mass="33598">MTNFISLLKKFYVHPLLWLVIGIAIMTAHFFELILLLIIITIHELGHGIMAQSFSWRVKRIALLPFGGVAEMDEHGNRSLMEEFWVVAAGPLQHVWLIAFGFGLLEFGVISQDTFSLFFQLNMMVLLFNLLPIWPLDGGKLVSLLLARKLNYLRAYEYTLLFSFGLLLLFHLVVLIIAPLHLNLWIVLSFLYFSLWVDWKQRRYAFMKFLLERYYGKSHQFVQLRPLPIESDESILTVVERFQRGVKHPLVVFEKGVEVGKLDENELLHAFFAEKMTSAKTKDLLYLY</sequence>
<dbReference type="GO" id="GO:0006508">
    <property type="term" value="P:proteolysis"/>
    <property type="evidence" value="ECO:0007669"/>
    <property type="project" value="UniProtKB-KW"/>
</dbReference>
<dbReference type="PANTHER" id="PTHR39188:SF3">
    <property type="entry name" value="STAGE IV SPORULATION PROTEIN FB"/>
    <property type="match status" value="1"/>
</dbReference>
<dbReference type="RefSeq" id="WP_060670853.1">
    <property type="nucleotide sequence ID" value="NZ_LIXZ01000002.1"/>
</dbReference>
<feature type="transmembrane region" description="Helical" evidence="12">
    <location>
        <begin position="182"/>
        <end position="199"/>
    </location>
</feature>
<organism evidence="14 15">
    <name type="scientific">Rossellomorea vietnamensis</name>
    <dbReference type="NCBI Taxonomy" id="218284"/>
    <lineage>
        <taxon>Bacteria</taxon>
        <taxon>Bacillati</taxon>
        <taxon>Bacillota</taxon>
        <taxon>Bacilli</taxon>
        <taxon>Bacillales</taxon>
        <taxon>Bacillaceae</taxon>
        <taxon>Rossellomorea</taxon>
    </lineage>
</organism>
<keyword evidence="8" id="KW-0862">Zinc</keyword>
<reference evidence="14 15" key="1">
    <citation type="submission" date="2015-08" db="EMBL/GenBank/DDBJ databases">
        <title>Draft Genome Sequence of Bacillus vietnamensis UCD-SED5.</title>
        <authorList>
            <person name="Lee R.D."/>
            <person name="Jospin G."/>
            <person name="Lang J.M."/>
            <person name="Coil D.A."/>
            <person name="Eisen J.A."/>
        </authorList>
    </citation>
    <scope>NUCLEOTIDE SEQUENCE [LARGE SCALE GENOMIC DNA]</scope>
    <source>
        <strain evidence="14 15">UCD-SED5</strain>
    </source>
</reference>
<dbReference type="GO" id="GO:0008237">
    <property type="term" value="F:metallopeptidase activity"/>
    <property type="evidence" value="ECO:0007669"/>
    <property type="project" value="UniProtKB-KW"/>
</dbReference>
<keyword evidence="6" id="KW-0479">Metal-binding</keyword>
<proteinExistence type="inferred from homology"/>
<dbReference type="GO" id="GO:0016020">
    <property type="term" value="C:membrane"/>
    <property type="evidence" value="ECO:0007669"/>
    <property type="project" value="UniProtKB-SubCell"/>
</dbReference>
<keyword evidence="4" id="KW-0645">Protease</keyword>
<comment type="caution">
    <text evidence="14">The sequence shown here is derived from an EMBL/GenBank/DDBJ whole genome shotgun (WGS) entry which is preliminary data.</text>
</comment>
<name>A0A0N8GHB1_9BACI</name>
<protein>
    <submittedName>
        <fullName evidence="14">Stage IV sporulation protein FB</fullName>
    </submittedName>
</protein>
<feature type="transmembrane region" description="Helical" evidence="12">
    <location>
        <begin position="155"/>
        <end position="176"/>
    </location>
</feature>
<evidence type="ECO:0000256" key="1">
    <source>
        <dbReference type="ARBA" id="ARBA00001947"/>
    </source>
</evidence>
<dbReference type="Pfam" id="PF02163">
    <property type="entry name" value="Peptidase_M50"/>
    <property type="match status" value="2"/>
</dbReference>
<comment type="cofactor">
    <cofactor evidence="1">
        <name>Zn(2+)</name>
        <dbReference type="ChEBI" id="CHEBI:29105"/>
    </cofactor>
</comment>
<evidence type="ECO:0000256" key="6">
    <source>
        <dbReference type="ARBA" id="ARBA00022723"/>
    </source>
</evidence>
<feature type="transmembrane region" description="Helical" evidence="12">
    <location>
        <begin position="84"/>
        <end position="105"/>
    </location>
</feature>
<feature type="domain" description="Peptidase M50" evidence="13">
    <location>
        <begin position="33"/>
        <end position="105"/>
    </location>
</feature>
<comment type="subcellular location">
    <subcellularLocation>
        <location evidence="2">Membrane</location>
        <topology evidence="2">Multi-pass membrane protein</topology>
    </subcellularLocation>
</comment>
<evidence type="ECO:0000256" key="10">
    <source>
        <dbReference type="ARBA" id="ARBA00023049"/>
    </source>
</evidence>
<feature type="transmembrane region" description="Helical" evidence="12">
    <location>
        <begin position="16"/>
        <end position="40"/>
    </location>
</feature>
<gene>
    <name evidence="14" type="ORF">AM506_03420</name>
</gene>
<dbReference type="GO" id="GO:0046872">
    <property type="term" value="F:metal ion binding"/>
    <property type="evidence" value="ECO:0007669"/>
    <property type="project" value="UniProtKB-KW"/>
</dbReference>
<dbReference type="PATRIC" id="fig|218284.4.peg.727"/>
<keyword evidence="7" id="KW-0378">Hydrolase</keyword>
<evidence type="ECO:0000313" key="15">
    <source>
        <dbReference type="Proteomes" id="UP000050398"/>
    </source>
</evidence>
<dbReference type="EMBL" id="LIXZ01000002">
    <property type="protein sequence ID" value="KPL60802.1"/>
    <property type="molecule type" value="Genomic_DNA"/>
</dbReference>